<name>A0A0A1U035_ENTIV</name>
<dbReference type="GO" id="GO:0045944">
    <property type="term" value="P:positive regulation of transcription by RNA polymerase II"/>
    <property type="evidence" value="ECO:0007669"/>
    <property type="project" value="InterPro"/>
</dbReference>
<organism evidence="2 3">
    <name type="scientific">Entamoeba invadens IP1</name>
    <dbReference type="NCBI Taxonomy" id="370355"/>
    <lineage>
        <taxon>Eukaryota</taxon>
        <taxon>Amoebozoa</taxon>
        <taxon>Evosea</taxon>
        <taxon>Archamoebae</taxon>
        <taxon>Mastigamoebida</taxon>
        <taxon>Entamoebidae</taxon>
        <taxon>Entamoeba</taxon>
    </lineage>
</organism>
<dbReference type="GO" id="GO:0010106">
    <property type="term" value="P:cellular response to iron ion starvation"/>
    <property type="evidence" value="ECO:0007669"/>
    <property type="project" value="InterPro"/>
</dbReference>
<feature type="region of interest" description="Disordered" evidence="1">
    <location>
        <begin position="1"/>
        <end position="91"/>
    </location>
</feature>
<proteinExistence type="predicted"/>
<dbReference type="GeneID" id="14886357"/>
<feature type="compositionally biased region" description="Low complexity" evidence="1">
    <location>
        <begin position="45"/>
        <end position="60"/>
    </location>
</feature>
<protein>
    <recommendedName>
        <fullName evidence="4">FAR1 domain-containing protein</fullName>
    </recommendedName>
</protein>
<feature type="compositionally biased region" description="Basic and acidic residues" evidence="1">
    <location>
        <begin position="35"/>
        <end position="44"/>
    </location>
</feature>
<dbReference type="Pfam" id="PF08731">
    <property type="entry name" value="AFT"/>
    <property type="match status" value="1"/>
</dbReference>
<dbReference type="AlphaFoldDB" id="A0A0A1U035"/>
<gene>
    <name evidence="2" type="ORF">EIN_094660</name>
</gene>
<keyword evidence="3" id="KW-1185">Reference proteome</keyword>
<dbReference type="GO" id="GO:0000981">
    <property type="term" value="F:DNA-binding transcription factor activity, RNA polymerase II-specific"/>
    <property type="evidence" value="ECO:0007669"/>
    <property type="project" value="InterPro"/>
</dbReference>
<dbReference type="RefSeq" id="XP_004254010.1">
    <property type="nucleotide sequence ID" value="XM_004253962.1"/>
</dbReference>
<dbReference type="PANTHER" id="PTHR47718:SF3">
    <property type="entry name" value="PROTEIN FAR1-RELATED SEQUENCE 5-LIKE"/>
    <property type="match status" value="1"/>
</dbReference>
<dbReference type="KEGG" id="eiv:EIN_094660"/>
<dbReference type="InterPro" id="IPR014842">
    <property type="entry name" value="AFT"/>
</dbReference>
<dbReference type="OrthoDB" id="26633at2759"/>
<feature type="region of interest" description="Disordered" evidence="1">
    <location>
        <begin position="290"/>
        <end position="321"/>
    </location>
</feature>
<reference evidence="2 3" key="1">
    <citation type="submission" date="2012-10" db="EMBL/GenBank/DDBJ databases">
        <authorList>
            <person name="Zafar N."/>
            <person name="Inman J."/>
            <person name="Hall N."/>
            <person name="Lorenzi H."/>
            <person name="Caler E."/>
        </authorList>
    </citation>
    <scope>NUCLEOTIDE SEQUENCE [LARGE SCALE GENOMIC DNA]</scope>
    <source>
        <strain evidence="2 3">IP1</strain>
    </source>
</reference>
<accession>A0A0A1U035</accession>
<dbReference type="VEuPathDB" id="AmoebaDB:EIN_094660"/>
<dbReference type="OMA" id="RRERYFD"/>
<evidence type="ECO:0008006" key="4">
    <source>
        <dbReference type="Google" id="ProtNLM"/>
    </source>
</evidence>
<dbReference type="EMBL" id="KB206860">
    <property type="protein sequence ID" value="ELP87239.1"/>
    <property type="molecule type" value="Genomic_DNA"/>
</dbReference>
<evidence type="ECO:0000313" key="2">
    <source>
        <dbReference type="EMBL" id="ELP87239.1"/>
    </source>
</evidence>
<feature type="compositionally biased region" description="Basic and acidic residues" evidence="1">
    <location>
        <begin position="82"/>
        <end position="91"/>
    </location>
</feature>
<dbReference type="Proteomes" id="UP000014680">
    <property type="component" value="Unassembled WGS sequence"/>
</dbReference>
<evidence type="ECO:0000313" key="3">
    <source>
        <dbReference type="Proteomes" id="UP000014680"/>
    </source>
</evidence>
<dbReference type="PANTHER" id="PTHR47718">
    <property type="entry name" value="OS01G0519700 PROTEIN"/>
    <property type="match status" value="1"/>
</dbReference>
<sequence>MLNRVEAMNPFNLSAYPMSYPPPSRQAPPEFRPVTQDRRERYFDDNQYQQDQQRSQQFEPLNPPPQNPNQFVSPVRYASLTGEKEPSPFPFRLDRVRHSSLTNNGGQAPYYHQRMSPPPPMMTVHRDPYEQPFEYLPHQRTSLPYGDRPMTSLRPISPDFYSRGSYDRNSQRLYPGDIPIKNEFDSYAYTSTKPTRMSMSEESESRSYSAPIKTAVPRVVPDKDVLMTPEYVGRKEFATMEDAVAVLTQWAESQNVTLRKGSGNNKTMKDGTKKKIVLVCQCSGKYRSCSYSPRGGSASNSSCEDASAPAKTPKKRRSKKTECPFRINLNYRANSNTWNITKMILQHNHP</sequence>
<evidence type="ECO:0000256" key="1">
    <source>
        <dbReference type="SAM" id="MobiDB-lite"/>
    </source>
</evidence>